<name>A0A371CYC1_9APHY</name>
<reference evidence="5 6" key="1">
    <citation type="journal article" date="2018" name="Biotechnol. Biofuels">
        <title>Integrative visual omics of the white-rot fungus Polyporus brumalis exposes the biotechnological potential of its oxidative enzymes for delignifying raw plant biomass.</title>
        <authorList>
            <person name="Miyauchi S."/>
            <person name="Rancon A."/>
            <person name="Drula E."/>
            <person name="Hage H."/>
            <person name="Chaduli D."/>
            <person name="Favel A."/>
            <person name="Grisel S."/>
            <person name="Henrissat B."/>
            <person name="Herpoel-Gimbert I."/>
            <person name="Ruiz-Duenas F.J."/>
            <person name="Chevret D."/>
            <person name="Hainaut M."/>
            <person name="Lin J."/>
            <person name="Wang M."/>
            <person name="Pangilinan J."/>
            <person name="Lipzen A."/>
            <person name="Lesage-Meessen L."/>
            <person name="Navarro D."/>
            <person name="Riley R."/>
            <person name="Grigoriev I.V."/>
            <person name="Zhou S."/>
            <person name="Raouche S."/>
            <person name="Rosso M.N."/>
        </authorList>
    </citation>
    <scope>NUCLEOTIDE SEQUENCE [LARGE SCALE GENOMIC DNA]</scope>
    <source>
        <strain evidence="5 6">BRFM 1820</strain>
    </source>
</reference>
<dbReference type="PRINTS" id="PR00320">
    <property type="entry name" value="GPROTEINBRPT"/>
</dbReference>
<evidence type="ECO:0000313" key="5">
    <source>
        <dbReference type="EMBL" id="RDX45278.1"/>
    </source>
</evidence>
<feature type="repeat" description="WD" evidence="3">
    <location>
        <begin position="456"/>
        <end position="497"/>
    </location>
</feature>
<dbReference type="CDD" id="cd00200">
    <property type="entry name" value="WD40"/>
    <property type="match status" value="1"/>
</dbReference>
<dbReference type="OrthoDB" id="538223at2759"/>
<evidence type="ECO:0000256" key="2">
    <source>
        <dbReference type="ARBA" id="ARBA00022737"/>
    </source>
</evidence>
<accession>A0A371CYC1</accession>
<proteinExistence type="predicted"/>
<dbReference type="PROSITE" id="PS50082">
    <property type="entry name" value="WD_REPEATS_2"/>
    <property type="match status" value="8"/>
</dbReference>
<feature type="repeat" description="WD" evidence="3">
    <location>
        <begin position="546"/>
        <end position="580"/>
    </location>
</feature>
<feature type="repeat" description="WD" evidence="3">
    <location>
        <begin position="581"/>
        <end position="616"/>
    </location>
</feature>
<gene>
    <name evidence="5" type="ORF">OH76DRAFT_1010451</name>
</gene>
<feature type="repeat" description="WD" evidence="3">
    <location>
        <begin position="668"/>
        <end position="709"/>
    </location>
</feature>
<dbReference type="InterPro" id="IPR020472">
    <property type="entry name" value="WD40_PAC1"/>
</dbReference>
<dbReference type="InterPro" id="IPR036322">
    <property type="entry name" value="WD40_repeat_dom_sf"/>
</dbReference>
<feature type="region of interest" description="Disordered" evidence="4">
    <location>
        <begin position="297"/>
        <end position="331"/>
    </location>
</feature>
<dbReference type="Gene3D" id="2.130.10.10">
    <property type="entry name" value="YVTN repeat-like/Quinoprotein amine dehydrogenase"/>
    <property type="match status" value="3"/>
</dbReference>
<keyword evidence="6" id="KW-1185">Reference proteome</keyword>
<dbReference type="Pfam" id="PF00400">
    <property type="entry name" value="WD40"/>
    <property type="match status" value="8"/>
</dbReference>
<feature type="repeat" description="WD" evidence="3">
    <location>
        <begin position="498"/>
        <end position="539"/>
    </location>
</feature>
<evidence type="ECO:0000256" key="3">
    <source>
        <dbReference type="PROSITE-ProRule" id="PRU00221"/>
    </source>
</evidence>
<feature type="compositionally biased region" description="Acidic residues" evidence="4">
    <location>
        <begin position="305"/>
        <end position="324"/>
    </location>
</feature>
<dbReference type="STRING" id="139420.A0A371CYC1"/>
<feature type="repeat" description="WD" evidence="3">
    <location>
        <begin position="710"/>
        <end position="751"/>
    </location>
</feature>
<dbReference type="Proteomes" id="UP000256964">
    <property type="component" value="Unassembled WGS sequence"/>
</dbReference>
<dbReference type="PANTHER" id="PTHR19848">
    <property type="entry name" value="WD40 REPEAT PROTEIN"/>
    <property type="match status" value="1"/>
</dbReference>
<feature type="repeat" description="WD" evidence="3">
    <location>
        <begin position="626"/>
        <end position="667"/>
    </location>
</feature>
<keyword evidence="2" id="KW-0677">Repeat</keyword>
<feature type="region of interest" description="Disordered" evidence="4">
    <location>
        <begin position="235"/>
        <end position="268"/>
    </location>
</feature>
<keyword evidence="1 3" id="KW-0853">WD repeat</keyword>
<dbReference type="InterPro" id="IPR015943">
    <property type="entry name" value="WD40/YVTN_repeat-like_dom_sf"/>
</dbReference>
<evidence type="ECO:0000256" key="4">
    <source>
        <dbReference type="SAM" id="MobiDB-lite"/>
    </source>
</evidence>
<sequence>MSGFRDTPYAWDIYAQQLFHHGHGLPIWLPDPDPTANEVQIGDVGWMNQGGFFQLFNAMKSQHDQPVGYGVPEDYTPFSEPNLIVTGPQERILQPLLYSRTVSEADVSGKASAGGPVPIPVASAGASFTFKCTADLGAFLMFSPKAYSTDIASRRHIVNYIRRNFPHWVDFADKFGLDLKQQELFFVSGAIKTSHWAVAAFHGQYKKKQGMLTADFSSAVGLNLSVSISNQSLPQSYYGTGPRRNPRPSTSSAVVRSSESRDESDATPEPVDQCIFIHYYKAKRRMWRPLDIKAAAGPHELPSPDPEDGGLDPVAAEDDSGSDEEGSRRRKFDPVNDLLDYILQNSEASIAIASDRDLYALFKDQEFPYDVTAALQELQPSIELDEHGVGTVSAAIDFSKTITADEPDPVDVPAEATTDVFAHGPQGIDSPPRAHSPTDGGDGESGRKLLNLGPPASVHDGSVTAITYSADGKYAASGSEDTTIILWDAPSNNALHTLSGHSDTVSSLAFSHDNQYLASGSSDEEVILWTVPGGQEYKRLSPGVPVHTVVYTPDGSKLIAGAYDGSMRIWDTETYELPRVIQKHVAVITFIIFTSDGRLMATGGTESDCYIWDLATLDQGEPKTVLQGHKGMVCAAAFSPDGNRIVTASDDGSARIWKTETGEALVILHEHTGPVWTVAFSPDGKRIASGSSDSTVKVCDSFSGERIFSLDGHDSMINAVQFSPGGQFIASAASDNTVRLWNAKDGSCVATFNEHSDNVTSVLFSPTDGTLMSGSHDGTVRIRPLMTV</sequence>
<organism evidence="5 6">
    <name type="scientific">Lentinus brumalis</name>
    <dbReference type="NCBI Taxonomy" id="2498619"/>
    <lineage>
        <taxon>Eukaryota</taxon>
        <taxon>Fungi</taxon>
        <taxon>Dikarya</taxon>
        <taxon>Basidiomycota</taxon>
        <taxon>Agaricomycotina</taxon>
        <taxon>Agaricomycetes</taxon>
        <taxon>Polyporales</taxon>
        <taxon>Polyporaceae</taxon>
        <taxon>Lentinus</taxon>
    </lineage>
</organism>
<protein>
    <submittedName>
        <fullName evidence="5">WD40 repeat-like protein</fullName>
    </submittedName>
</protein>
<evidence type="ECO:0000256" key="1">
    <source>
        <dbReference type="ARBA" id="ARBA00022574"/>
    </source>
</evidence>
<evidence type="ECO:0000313" key="6">
    <source>
        <dbReference type="Proteomes" id="UP000256964"/>
    </source>
</evidence>
<dbReference type="InterPro" id="IPR019775">
    <property type="entry name" value="WD40_repeat_CS"/>
</dbReference>
<dbReference type="PROSITE" id="PS00678">
    <property type="entry name" value="WD_REPEATS_1"/>
    <property type="match status" value="2"/>
</dbReference>
<feature type="region of interest" description="Disordered" evidence="4">
    <location>
        <begin position="421"/>
        <end position="451"/>
    </location>
</feature>
<dbReference type="SUPFAM" id="SSF50978">
    <property type="entry name" value="WD40 repeat-like"/>
    <property type="match status" value="1"/>
</dbReference>
<feature type="repeat" description="WD" evidence="3">
    <location>
        <begin position="752"/>
        <end position="788"/>
    </location>
</feature>
<dbReference type="SMART" id="SM00320">
    <property type="entry name" value="WD40"/>
    <property type="match status" value="8"/>
</dbReference>
<dbReference type="PANTHER" id="PTHR19848:SF8">
    <property type="entry name" value="F-BOX AND WD REPEAT DOMAIN CONTAINING 7"/>
    <property type="match status" value="1"/>
</dbReference>
<dbReference type="AlphaFoldDB" id="A0A371CYC1"/>
<dbReference type="PROSITE" id="PS50294">
    <property type="entry name" value="WD_REPEATS_REGION"/>
    <property type="match status" value="8"/>
</dbReference>
<dbReference type="InterPro" id="IPR001680">
    <property type="entry name" value="WD40_rpt"/>
</dbReference>
<dbReference type="EMBL" id="KZ857439">
    <property type="protein sequence ID" value="RDX45278.1"/>
    <property type="molecule type" value="Genomic_DNA"/>
</dbReference>
<dbReference type="SUPFAM" id="SSF82171">
    <property type="entry name" value="DPP6 N-terminal domain-like"/>
    <property type="match status" value="1"/>
</dbReference>